<keyword evidence="1" id="KW-1133">Transmembrane helix</keyword>
<dbReference type="Proteomes" id="UP001497382">
    <property type="component" value="Unassembled WGS sequence"/>
</dbReference>
<evidence type="ECO:0000313" key="2">
    <source>
        <dbReference type="EMBL" id="CAL1262741.1"/>
    </source>
</evidence>
<proteinExistence type="predicted"/>
<gene>
    <name evidence="2" type="ORF">LARSCL_LOCUS1174</name>
</gene>
<sequence length="114" mass="13123">MATQAHLKHIPSETSAVHLAMERVSRSRISDLTRSTQRVFYVSNVANRTDSELPFPHEGRSFFTTTKLFRKVISPLLIALFLNWIALCYSKRNQIYILSRFLEVEKISEIAGPK</sequence>
<name>A0AAV1YUQ1_9ARAC</name>
<keyword evidence="1" id="KW-0812">Transmembrane</keyword>
<feature type="transmembrane region" description="Helical" evidence="1">
    <location>
        <begin position="72"/>
        <end position="90"/>
    </location>
</feature>
<dbReference type="EMBL" id="CAXIEN010000006">
    <property type="protein sequence ID" value="CAL1262741.1"/>
    <property type="molecule type" value="Genomic_DNA"/>
</dbReference>
<protein>
    <submittedName>
        <fullName evidence="2">Uncharacterized protein</fullName>
    </submittedName>
</protein>
<comment type="caution">
    <text evidence="2">The sequence shown here is derived from an EMBL/GenBank/DDBJ whole genome shotgun (WGS) entry which is preliminary data.</text>
</comment>
<dbReference type="AlphaFoldDB" id="A0AAV1YUQ1"/>
<accession>A0AAV1YUQ1</accession>
<organism evidence="2 3">
    <name type="scientific">Larinioides sclopetarius</name>
    <dbReference type="NCBI Taxonomy" id="280406"/>
    <lineage>
        <taxon>Eukaryota</taxon>
        <taxon>Metazoa</taxon>
        <taxon>Ecdysozoa</taxon>
        <taxon>Arthropoda</taxon>
        <taxon>Chelicerata</taxon>
        <taxon>Arachnida</taxon>
        <taxon>Araneae</taxon>
        <taxon>Araneomorphae</taxon>
        <taxon>Entelegynae</taxon>
        <taxon>Araneoidea</taxon>
        <taxon>Araneidae</taxon>
        <taxon>Larinioides</taxon>
    </lineage>
</organism>
<keyword evidence="1" id="KW-0472">Membrane</keyword>
<keyword evidence="3" id="KW-1185">Reference proteome</keyword>
<evidence type="ECO:0000313" key="3">
    <source>
        <dbReference type="Proteomes" id="UP001497382"/>
    </source>
</evidence>
<evidence type="ECO:0000256" key="1">
    <source>
        <dbReference type="SAM" id="Phobius"/>
    </source>
</evidence>
<reference evidence="2 3" key="1">
    <citation type="submission" date="2024-04" db="EMBL/GenBank/DDBJ databases">
        <authorList>
            <person name="Rising A."/>
            <person name="Reimegard J."/>
            <person name="Sonavane S."/>
            <person name="Akerstrom W."/>
            <person name="Nylinder S."/>
            <person name="Hedman E."/>
            <person name="Kallberg Y."/>
        </authorList>
    </citation>
    <scope>NUCLEOTIDE SEQUENCE [LARGE SCALE GENOMIC DNA]</scope>
</reference>